<evidence type="ECO:0000256" key="8">
    <source>
        <dbReference type="ARBA" id="ARBA00022982"/>
    </source>
</evidence>
<keyword evidence="5" id="KW-0813">Transport</keyword>
<dbReference type="Pfam" id="PF03626">
    <property type="entry name" value="COX4_pro"/>
    <property type="match status" value="1"/>
</dbReference>
<dbReference type="RefSeq" id="WP_120008475.1">
    <property type="nucleotide sequence ID" value="NZ_JALBUU010000004.1"/>
</dbReference>
<evidence type="ECO:0000256" key="17">
    <source>
        <dbReference type="SAM" id="Phobius"/>
    </source>
</evidence>
<evidence type="ECO:0000256" key="16">
    <source>
        <dbReference type="ARBA" id="ARBA00032185"/>
    </source>
</evidence>
<reference evidence="18 19" key="1">
    <citation type="submission" date="2022-03" db="EMBL/GenBank/DDBJ databases">
        <title>Complete genome analysis of Roseomonas KG 17.1 : a prolific producer of plant growth promoters.</title>
        <authorList>
            <person name="Saadouli I."/>
            <person name="Najjari A."/>
            <person name="Mosbah A."/>
            <person name="Ouzari H.I."/>
        </authorList>
    </citation>
    <scope>NUCLEOTIDE SEQUENCE [LARGE SCALE GENOMIC DNA]</scope>
    <source>
        <strain evidence="18 19">KG17-1</strain>
    </source>
</reference>
<keyword evidence="19" id="KW-1185">Reference proteome</keyword>
<accession>A0ABS9VZ99</accession>
<evidence type="ECO:0000256" key="4">
    <source>
        <dbReference type="ARBA" id="ARBA00014689"/>
    </source>
</evidence>
<proteinExistence type="inferred from homology"/>
<keyword evidence="11 17" id="KW-0472">Membrane</keyword>
<keyword evidence="6" id="KW-1003">Cell membrane</keyword>
<dbReference type="EMBL" id="JALBUU010000004">
    <property type="protein sequence ID" value="MCI0752328.1"/>
    <property type="molecule type" value="Genomic_DNA"/>
</dbReference>
<evidence type="ECO:0000256" key="15">
    <source>
        <dbReference type="ARBA" id="ARBA00031887"/>
    </source>
</evidence>
<evidence type="ECO:0000256" key="5">
    <source>
        <dbReference type="ARBA" id="ARBA00022448"/>
    </source>
</evidence>
<feature type="transmembrane region" description="Helical" evidence="17">
    <location>
        <begin position="59"/>
        <end position="78"/>
    </location>
</feature>
<evidence type="ECO:0000313" key="18">
    <source>
        <dbReference type="EMBL" id="MCI0752328.1"/>
    </source>
</evidence>
<dbReference type="InterPro" id="IPR005171">
    <property type="entry name" value="Cyt_c_oxidase_su4_prok"/>
</dbReference>
<evidence type="ECO:0000256" key="6">
    <source>
        <dbReference type="ARBA" id="ARBA00022475"/>
    </source>
</evidence>
<dbReference type="Proteomes" id="UP001201985">
    <property type="component" value="Unassembled WGS sequence"/>
</dbReference>
<feature type="transmembrane region" description="Helical" evidence="17">
    <location>
        <begin position="34"/>
        <end position="53"/>
    </location>
</feature>
<evidence type="ECO:0000256" key="9">
    <source>
        <dbReference type="ARBA" id="ARBA00022989"/>
    </source>
</evidence>
<dbReference type="NCBIfam" id="TIGR02847">
    <property type="entry name" value="CyoD"/>
    <property type="match status" value="1"/>
</dbReference>
<evidence type="ECO:0000256" key="3">
    <source>
        <dbReference type="ARBA" id="ARBA00011700"/>
    </source>
</evidence>
<gene>
    <name evidence="18" type="primary">cyoD</name>
    <name evidence="18" type="ORF">MON41_00945</name>
</gene>
<protein>
    <recommendedName>
        <fullName evidence="4">Cytochrome bo(3) ubiquinol oxidase subunit 4</fullName>
    </recommendedName>
    <alternativeName>
        <fullName evidence="16">Cytochrome o ubiquinol oxidase subunit 4</fullName>
    </alternativeName>
    <alternativeName>
        <fullName evidence="13">Oxidase bo(3) subunit 4</fullName>
    </alternativeName>
    <alternativeName>
        <fullName evidence="14">Ubiquinol oxidase polypeptide IV</fullName>
    </alternativeName>
    <alternativeName>
        <fullName evidence="15">Ubiquinol oxidase subunit 4</fullName>
    </alternativeName>
</protein>
<keyword evidence="10" id="KW-0560">Oxidoreductase</keyword>
<comment type="subcellular location">
    <subcellularLocation>
        <location evidence="1">Cell membrane</location>
        <topology evidence="1">Multi-pass membrane protein</topology>
    </subcellularLocation>
</comment>
<name>A0ABS9VZ99_9PROT</name>
<comment type="caution">
    <text evidence="18">The sequence shown here is derived from an EMBL/GenBank/DDBJ whole genome shotgun (WGS) entry which is preliminary data.</text>
</comment>
<evidence type="ECO:0000256" key="13">
    <source>
        <dbReference type="ARBA" id="ARBA00030071"/>
    </source>
</evidence>
<evidence type="ECO:0000256" key="11">
    <source>
        <dbReference type="ARBA" id="ARBA00023136"/>
    </source>
</evidence>
<evidence type="ECO:0000256" key="14">
    <source>
        <dbReference type="ARBA" id="ARBA00030211"/>
    </source>
</evidence>
<keyword evidence="7 17" id="KW-0812">Transmembrane</keyword>
<evidence type="ECO:0000313" key="19">
    <source>
        <dbReference type="Proteomes" id="UP001201985"/>
    </source>
</evidence>
<dbReference type="SUPFAM" id="SSF82866">
    <property type="entry name" value="Multidrug efflux transporter AcrB transmembrane domain"/>
    <property type="match status" value="1"/>
</dbReference>
<keyword evidence="9 17" id="KW-1133">Transmembrane helix</keyword>
<dbReference type="PANTHER" id="PTHR36835">
    <property type="entry name" value="CYTOCHROME BO(3) UBIQUINOL OXIDASE SUBUNIT 4"/>
    <property type="match status" value="1"/>
</dbReference>
<comment type="similarity">
    <text evidence="2">Belongs to the cytochrome c oxidase bacterial subunit 4 family.</text>
</comment>
<dbReference type="InterPro" id="IPR050968">
    <property type="entry name" value="Cytochrome_c_oxidase_bac_sub4"/>
</dbReference>
<evidence type="ECO:0000256" key="2">
    <source>
        <dbReference type="ARBA" id="ARBA00008079"/>
    </source>
</evidence>
<evidence type="ECO:0000256" key="10">
    <source>
        <dbReference type="ARBA" id="ARBA00023002"/>
    </source>
</evidence>
<sequence length="127" mass="13558">MATASRHPARPGEDPSAAQAAQAHGSIESYRKGFILALVLTVIPFALVMGNVLPKAATIAVVLGTAVVQMVVHLIYFLHLKTGEGERWNLVALVFTVIVVGIVMAGSLWVMYNMNQSMMVPMPMPAG</sequence>
<keyword evidence="8" id="KW-0249">Electron transport</keyword>
<evidence type="ECO:0000256" key="12">
    <source>
        <dbReference type="ARBA" id="ARBA00025694"/>
    </source>
</evidence>
<comment type="function">
    <text evidence="12">Cytochrome bo(3) ubiquinol terminal oxidase is the component of the aerobic respiratory chain of E.coli that predominates when cells are grown at high aeration. Has proton pump activity across the membrane in addition to electron transfer, pumping 2 protons/electron.</text>
</comment>
<dbReference type="InterPro" id="IPR014210">
    <property type="entry name" value="Cyt_o_ubiqinol_oxidase_su4"/>
</dbReference>
<evidence type="ECO:0000256" key="1">
    <source>
        <dbReference type="ARBA" id="ARBA00004651"/>
    </source>
</evidence>
<organism evidence="18 19">
    <name type="scientific">Teichococcus vastitatis</name>
    <dbReference type="NCBI Taxonomy" id="2307076"/>
    <lineage>
        <taxon>Bacteria</taxon>
        <taxon>Pseudomonadati</taxon>
        <taxon>Pseudomonadota</taxon>
        <taxon>Alphaproteobacteria</taxon>
        <taxon>Acetobacterales</taxon>
        <taxon>Roseomonadaceae</taxon>
        <taxon>Roseomonas</taxon>
    </lineage>
</organism>
<dbReference type="PANTHER" id="PTHR36835:SF1">
    <property type="entry name" value="CYTOCHROME BO(3) UBIQUINOL OXIDASE SUBUNIT 4"/>
    <property type="match status" value="1"/>
</dbReference>
<comment type="subunit">
    <text evidence="3">Heterooctamer of two A chains, two B chains, two C chains and two D chains.</text>
</comment>
<evidence type="ECO:0000256" key="7">
    <source>
        <dbReference type="ARBA" id="ARBA00022692"/>
    </source>
</evidence>
<feature type="transmembrane region" description="Helical" evidence="17">
    <location>
        <begin position="90"/>
        <end position="112"/>
    </location>
</feature>